<comment type="caution">
    <text evidence="1">The sequence shown here is derived from an EMBL/GenBank/DDBJ whole genome shotgun (WGS) entry which is preliminary data.</text>
</comment>
<dbReference type="AlphaFoldDB" id="J9DJT7"/>
<reference evidence="2" key="2">
    <citation type="submission" date="2015-07" db="EMBL/GenBank/DDBJ databases">
        <title>Contrasting host-pathogen interactions and genome evolution in two generalist and specialist microsporidian pathogens of mosquitoes.</title>
        <authorList>
            <consortium name="The Broad Institute Genomics Platform"/>
            <consortium name="The Broad Institute Genome Sequencing Center for Infectious Disease"/>
            <person name="Cuomo C.A."/>
            <person name="Sanscrainte N.D."/>
            <person name="Goldberg J.M."/>
            <person name="Heiman D."/>
            <person name="Young S."/>
            <person name="Zeng Q."/>
            <person name="Becnel J.J."/>
            <person name="Birren B.W."/>
        </authorList>
    </citation>
    <scope>NUCLEOTIDE SEQUENCE [LARGE SCALE GENOMIC DNA]</scope>
    <source>
        <strain evidence="2">USNM 41457</strain>
    </source>
</reference>
<sequence length="177" mass="20781">MSIVFVDPQDVNEKHWWVAIIVDPTEHERFFDEMGERIDLGDDHLVCFFDDASYGRVKKEEVMLFEEYFKMYKLERLLKKSVNDLPESEAPPGLKSTNEIDLIVSAMNLDKDEVKWINSRSIKAALKLYRDGKPPVKFKWLKKCSTKGGKKRKDEDDPGFRKKVLLSRAMKVYKDIF</sequence>
<keyword evidence="2" id="KW-1185">Reference proteome</keyword>
<reference evidence="1 2" key="1">
    <citation type="submission" date="2011-08" db="EMBL/GenBank/DDBJ databases">
        <authorList>
            <person name="Liu Z.J."/>
            <person name="Shi F.L."/>
            <person name="Lu J.Q."/>
            <person name="Li M."/>
            <person name="Wang Z.L."/>
        </authorList>
    </citation>
    <scope>NUCLEOTIDE SEQUENCE [LARGE SCALE GENOMIC DNA]</scope>
    <source>
        <strain evidence="1 2">USNM 41457</strain>
    </source>
</reference>
<organism evidence="1 2">
    <name type="scientific">Edhazardia aedis (strain USNM 41457)</name>
    <name type="common">Microsporidian parasite</name>
    <dbReference type="NCBI Taxonomy" id="1003232"/>
    <lineage>
        <taxon>Eukaryota</taxon>
        <taxon>Fungi</taxon>
        <taxon>Fungi incertae sedis</taxon>
        <taxon>Microsporidia</taxon>
        <taxon>Edhazardia</taxon>
    </lineage>
</organism>
<proteinExistence type="predicted"/>
<dbReference type="HOGENOM" id="CLU_1517841_0_0_1"/>
<name>J9DJT7_EDHAE</name>
<dbReference type="Gene3D" id="2.30.30.140">
    <property type="match status" value="1"/>
</dbReference>
<dbReference type="VEuPathDB" id="MicrosporidiaDB:EDEG_02709"/>
<evidence type="ECO:0000313" key="2">
    <source>
        <dbReference type="Proteomes" id="UP000003163"/>
    </source>
</evidence>
<gene>
    <name evidence="1" type="ORF">EDEG_02709</name>
</gene>
<dbReference type="EMBL" id="AFBI03000052">
    <property type="protein sequence ID" value="EJW02885.1"/>
    <property type="molecule type" value="Genomic_DNA"/>
</dbReference>
<dbReference type="OrthoDB" id="641149at2759"/>
<dbReference type="Proteomes" id="UP000003163">
    <property type="component" value="Unassembled WGS sequence"/>
</dbReference>
<dbReference type="InParanoid" id="J9DJT7"/>
<dbReference type="SUPFAM" id="SSF63748">
    <property type="entry name" value="Tudor/PWWP/MBT"/>
    <property type="match status" value="1"/>
</dbReference>
<protein>
    <submittedName>
        <fullName evidence="1">Uncharacterized protein</fullName>
    </submittedName>
</protein>
<evidence type="ECO:0000313" key="1">
    <source>
        <dbReference type="EMBL" id="EJW02885.1"/>
    </source>
</evidence>
<dbReference type="CDD" id="cd05162">
    <property type="entry name" value="PWWP"/>
    <property type="match status" value="1"/>
</dbReference>
<accession>J9DJT7</accession>